<gene>
    <name evidence="1" type="ORF">J2S42_003472</name>
</gene>
<protein>
    <submittedName>
        <fullName evidence="1">Uncharacterized protein</fullName>
    </submittedName>
</protein>
<reference evidence="1 2" key="1">
    <citation type="submission" date="2023-07" db="EMBL/GenBank/DDBJ databases">
        <title>Sequencing the genomes of 1000 actinobacteria strains.</title>
        <authorList>
            <person name="Klenk H.-P."/>
        </authorList>
    </citation>
    <scope>NUCLEOTIDE SEQUENCE [LARGE SCALE GENOMIC DNA]</scope>
    <source>
        <strain evidence="1 2">DSM 44709</strain>
    </source>
</reference>
<dbReference type="EMBL" id="JAUSUZ010000001">
    <property type="protein sequence ID" value="MDQ0366803.1"/>
    <property type="molecule type" value="Genomic_DNA"/>
</dbReference>
<sequence>MQVDQMLANLYPDIVELGGLSNAAREAIAERGLLVSVGSDSGSAWTARVEADRGICYLNVGARERVFFFEIHRRNYRIVWASGASPDFDVVISVVCQWLHGRRAFEIAEEFSFVRVGPLADIDGDLNLTAAQWASLLEDESNLNERPMLESAFGDRRARALYPALTHGVLRLSYDMGRTGGREVRIFGLGEGLYRVEGHGIEGSVVVHSIAEIAFE</sequence>
<accession>A0AAE3VZG0</accession>
<organism evidence="1 2">
    <name type="scientific">Catenuloplanes indicus</name>
    <dbReference type="NCBI Taxonomy" id="137267"/>
    <lineage>
        <taxon>Bacteria</taxon>
        <taxon>Bacillati</taxon>
        <taxon>Actinomycetota</taxon>
        <taxon>Actinomycetes</taxon>
        <taxon>Micromonosporales</taxon>
        <taxon>Micromonosporaceae</taxon>
        <taxon>Catenuloplanes</taxon>
    </lineage>
</organism>
<dbReference type="Proteomes" id="UP001240236">
    <property type="component" value="Unassembled WGS sequence"/>
</dbReference>
<dbReference type="Pfam" id="PF19692">
    <property type="entry name" value="DUF6193"/>
    <property type="match status" value="1"/>
</dbReference>
<dbReference type="RefSeq" id="WP_307240401.1">
    <property type="nucleotide sequence ID" value="NZ_JAUSUZ010000001.1"/>
</dbReference>
<dbReference type="AlphaFoldDB" id="A0AAE3VZG0"/>
<evidence type="ECO:0000313" key="2">
    <source>
        <dbReference type="Proteomes" id="UP001240236"/>
    </source>
</evidence>
<dbReference type="InterPro" id="IPR045682">
    <property type="entry name" value="DUF6193"/>
</dbReference>
<comment type="caution">
    <text evidence="1">The sequence shown here is derived from an EMBL/GenBank/DDBJ whole genome shotgun (WGS) entry which is preliminary data.</text>
</comment>
<evidence type="ECO:0000313" key="1">
    <source>
        <dbReference type="EMBL" id="MDQ0366803.1"/>
    </source>
</evidence>
<keyword evidence="2" id="KW-1185">Reference proteome</keyword>
<proteinExistence type="predicted"/>
<name>A0AAE3VZG0_9ACTN</name>